<organism evidence="2 3">
    <name type="scientific">Arachis hypogaea</name>
    <name type="common">Peanut</name>
    <dbReference type="NCBI Taxonomy" id="3818"/>
    <lineage>
        <taxon>Eukaryota</taxon>
        <taxon>Viridiplantae</taxon>
        <taxon>Streptophyta</taxon>
        <taxon>Embryophyta</taxon>
        <taxon>Tracheophyta</taxon>
        <taxon>Spermatophyta</taxon>
        <taxon>Magnoliopsida</taxon>
        <taxon>eudicotyledons</taxon>
        <taxon>Gunneridae</taxon>
        <taxon>Pentapetalae</taxon>
        <taxon>rosids</taxon>
        <taxon>fabids</taxon>
        <taxon>Fabales</taxon>
        <taxon>Fabaceae</taxon>
        <taxon>Papilionoideae</taxon>
        <taxon>50 kb inversion clade</taxon>
        <taxon>dalbergioids sensu lato</taxon>
        <taxon>Dalbergieae</taxon>
        <taxon>Pterocarpus clade</taxon>
        <taxon>Arachis</taxon>
    </lineage>
</organism>
<evidence type="ECO:0000256" key="1">
    <source>
        <dbReference type="SAM" id="Coils"/>
    </source>
</evidence>
<sequence>MISCYLKVGSITRGAQISQCTKTKDRDKVANHQSEDEDYDPEADEVAGLLSGFLGSLGANYSQFPICEESWKNVNKAKKEHAYDIIKEAITNIVSQDESSKNLSQNDLLAQVLGKEHPGRVRALGAEPCPTQVFGNAHAQLSGSGVLTEEYHRTIAKLKAEVAEEKAKRQLTKKLLGYLIRQQETICPLTLLKSWIIWVVP</sequence>
<reference evidence="2 3" key="1">
    <citation type="submission" date="2019-01" db="EMBL/GenBank/DDBJ databases">
        <title>Sequencing of cultivated peanut Arachis hypogaea provides insights into genome evolution and oil improvement.</title>
        <authorList>
            <person name="Chen X."/>
        </authorList>
    </citation>
    <scope>NUCLEOTIDE SEQUENCE [LARGE SCALE GENOMIC DNA]</scope>
    <source>
        <strain evidence="3">cv. Fuhuasheng</strain>
        <tissue evidence="2">Leaves</tissue>
    </source>
</reference>
<comment type="caution">
    <text evidence="2">The sequence shown here is derived from an EMBL/GenBank/DDBJ whole genome shotgun (WGS) entry which is preliminary data.</text>
</comment>
<accession>A0A445DYS1</accession>
<dbReference type="Proteomes" id="UP000289738">
    <property type="component" value="Chromosome A03"/>
</dbReference>
<gene>
    <name evidence="2" type="ORF">Ahy_A03g014806</name>
</gene>
<evidence type="ECO:0000313" key="3">
    <source>
        <dbReference type="Proteomes" id="UP000289738"/>
    </source>
</evidence>
<keyword evidence="3" id="KW-1185">Reference proteome</keyword>
<feature type="coiled-coil region" evidence="1">
    <location>
        <begin position="148"/>
        <end position="175"/>
    </location>
</feature>
<keyword evidence="1" id="KW-0175">Coiled coil</keyword>
<dbReference type="AlphaFoldDB" id="A0A445DYS1"/>
<dbReference type="EMBL" id="SDMP01000003">
    <property type="protein sequence ID" value="RYR68310.1"/>
    <property type="molecule type" value="Genomic_DNA"/>
</dbReference>
<proteinExistence type="predicted"/>
<protein>
    <submittedName>
        <fullName evidence="2">Uncharacterized protein</fullName>
    </submittedName>
</protein>
<name>A0A445DYS1_ARAHY</name>
<evidence type="ECO:0000313" key="2">
    <source>
        <dbReference type="EMBL" id="RYR68310.1"/>
    </source>
</evidence>